<feature type="domain" description="Poly(A) polymerase nucleotidyltransferase" evidence="1">
    <location>
        <begin position="12"/>
        <end position="99"/>
    </location>
</feature>
<dbReference type="EMBL" id="AP014962">
    <property type="protein sequence ID" value="BAS97493.1"/>
    <property type="molecule type" value="Genomic_DNA"/>
</dbReference>
<protein>
    <submittedName>
        <fullName evidence="2">Os06g0319600 protein</fullName>
    </submittedName>
</protein>
<sequence length="129" mass="14177">MAKSNNGNGYLGVTEPISLSGPTEKDVVRTQEVEKCLADAGLYESQEEAVSREEVLGKLDQIVKAWIKKATRASGFGDQFVQEANAKIFTFGSYRLGVLCTSCIFYSDCKRSCSINIAITFCVIWFDAV</sequence>
<dbReference type="STRING" id="39947.A0A0P0WW08"/>
<dbReference type="InterPro" id="IPR048840">
    <property type="entry name" value="PolA_pol_NTPase"/>
</dbReference>
<dbReference type="AlphaFoldDB" id="A0A0P0WW08"/>
<dbReference type="Gene3D" id="3.30.460.10">
    <property type="entry name" value="Beta Polymerase, domain 2"/>
    <property type="match status" value="1"/>
</dbReference>
<dbReference type="PaxDb" id="39947-A0A0P0WW08"/>
<dbReference type="Proteomes" id="UP000059680">
    <property type="component" value="Chromosome 6"/>
</dbReference>
<accession>A0A0P0WW08</accession>
<gene>
    <name evidence="2" type="ordered locus">Os06g0319600</name>
    <name evidence="2" type="ORF">OSNPB_060319600</name>
</gene>
<reference evidence="2 3" key="2">
    <citation type="journal article" date="2013" name="Plant Cell Physiol.">
        <title>Rice Annotation Project Database (RAP-DB): an integrative and interactive database for rice genomics.</title>
        <authorList>
            <person name="Sakai H."/>
            <person name="Lee S.S."/>
            <person name="Tanaka T."/>
            <person name="Numa H."/>
            <person name="Kim J."/>
            <person name="Kawahara Y."/>
            <person name="Wakimoto H."/>
            <person name="Yang C.C."/>
            <person name="Iwamoto M."/>
            <person name="Abe T."/>
            <person name="Yamada Y."/>
            <person name="Muto A."/>
            <person name="Inokuchi H."/>
            <person name="Ikemura T."/>
            <person name="Matsumoto T."/>
            <person name="Sasaki T."/>
            <person name="Itoh T."/>
        </authorList>
    </citation>
    <scope>NUCLEOTIDE SEQUENCE [LARGE SCALE GENOMIC DNA]</scope>
    <source>
        <strain evidence="3">cv. Nipponbare</strain>
    </source>
</reference>
<dbReference type="OMA" id="CAISVVY"/>
<dbReference type="InParanoid" id="A0A0P0WW08"/>
<dbReference type="Gene3D" id="1.10.1410.10">
    <property type="match status" value="1"/>
</dbReference>
<keyword evidence="3" id="KW-1185">Reference proteome</keyword>
<dbReference type="SMR" id="A0A0P0WW08"/>
<dbReference type="Gramene" id="Os06t0319600-01">
    <property type="protein sequence ID" value="Os06t0319600-01"/>
    <property type="gene ID" value="Os06g0319600"/>
</dbReference>
<dbReference type="Pfam" id="PF20750">
    <property type="entry name" value="PAP_NTPase"/>
    <property type="match status" value="1"/>
</dbReference>
<organism evidence="2 3">
    <name type="scientific">Oryza sativa subsp. japonica</name>
    <name type="common">Rice</name>
    <dbReference type="NCBI Taxonomy" id="39947"/>
    <lineage>
        <taxon>Eukaryota</taxon>
        <taxon>Viridiplantae</taxon>
        <taxon>Streptophyta</taxon>
        <taxon>Embryophyta</taxon>
        <taxon>Tracheophyta</taxon>
        <taxon>Spermatophyta</taxon>
        <taxon>Magnoliopsida</taxon>
        <taxon>Liliopsida</taxon>
        <taxon>Poales</taxon>
        <taxon>Poaceae</taxon>
        <taxon>BOP clade</taxon>
        <taxon>Oryzoideae</taxon>
        <taxon>Oryzeae</taxon>
        <taxon>Oryzinae</taxon>
        <taxon>Oryza</taxon>
        <taxon>Oryza sativa</taxon>
    </lineage>
</organism>
<keyword evidence="4 5" id="KW-1267">Proteomics identification</keyword>
<evidence type="ECO:0000313" key="2">
    <source>
        <dbReference type="EMBL" id="BAS97493.1"/>
    </source>
</evidence>
<dbReference type="PANTHER" id="PTHR10682">
    <property type="entry name" value="POLY A POLYMERASE"/>
    <property type="match status" value="1"/>
</dbReference>
<evidence type="ECO:0000313" key="3">
    <source>
        <dbReference type="Proteomes" id="UP000059680"/>
    </source>
</evidence>
<reference evidence="3" key="1">
    <citation type="journal article" date="2005" name="Nature">
        <title>The map-based sequence of the rice genome.</title>
        <authorList>
            <consortium name="International rice genome sequencing project (IRGSP)"/>
            <person name="Matsumoto T."/>
            <person name="Wu J."/>
            <person name="Kanamori H."/>
            <person name="Katayose Y."/>
            <person name="Fujisawa M."/>
            <person name="Namiki N."/>
            <person name="Mizuno H."/>
            <person name="Yamamoto K."/>
            <person name="Antonio B.A."/>
            <person name="Baba T."/>
            <person name="Sakata K."/>
            <person name="Nagamura Y."/>
            <person name="Aoki H."/>
            <person name="Arikawa K."/>
            <person name="Arita K."/>
            <person name="Bito T."/>
            <person name="Chiden Y."/>
            <person name="Fujitsuka N."/>
            <person name="Fukunaka R."/>
            <person name="Hamada M."/>
            <person name="Harada C."/>
            <person name="Hayashi A."/>
            <person name="Hijishita S."/>
            <person name="Honda M."/>
            <person name="Hosokawa S."/>
            <person name="Ichikawa Y."/>
            <person name="Idonuma A."/>
            <person name="Iijima M."/>
            <person name="Ikeda M."/>
            <person name="Ikeno M."/>
            <person name="Ito K."/>
            <person name="Ito S."/>
            <person name="Ito T."/>
            <person name="Ito Y."/>
            <person name="Ito Y."/>
            <person name="Iwabuchi A."/>
            <person name="Kamiya K."/>
            <person name="Karasawa W."/>
            <person name="Kurita K."/>
            <person name="Katagiri S."/>
            <person name="Kikuta A."/>
            <person name="Kobayashi H."/>
            <person name="Kobayashi N."/>
            <person name="Machita K."/>
            <person name="Maehara T."/>
            <person name="Masukawa M."/>
            <person name="Mizubayashi T."/>
            <person name="Mukai Y."/>
            <person name="Nagasaki H."/>
            <person name="Nagata Y."/>
            <person name="Naito S."/>
            <person name="Nakashima M."/>
            <person name="Nakama Y."/>
            <person name="Nakamichi Y."/>
            <person name="Nakamura M."/>
            <person name="Meguro A."/>
            <person name="Negishi M."/>
            <person name="Ohta I."/>
            <person name="Ohta T."/>
            <person name="Okamoto M."/>
            <person name="Ono N."/>
            <person name="Saji S."/>
            <person name="Sakaguchi M."/>
            <person name="Sakai K."/>
            <person name="Shibata M."/>
            <person name="Shimokawa T."/>
            <person name="Song J."/>
            <person name="Takazaki Y."/>
            <person name="Terasawa K."/>
            <person name="Tsugane M."/>
            <person name="Tsuji K."/>
            <person name="Ueda S."/>
            <person name="Waki K."/>
            <person name="Yamagata H."/>
            <person name="Yamamoto M."/>
            <person name="Yamamoto S."/>
            <person name="Yamane H."/>
            <person name="Yoshiki S."/>
            <person name="Yoshihara R."/>
            <person name="Yukawa K."/>
            <person name="Zhong H."/>
            <person name="Yano M."/>
            <person name="Yuan Q."/>
            <person name="Ouyang S."/>
            <person name="Liu J."/>
            <person name="Jones K.M."/>
            <person name="Gansberger K."/>
            <person name="Moffat K."/>
            <person name="Hill J."/>
            <person name="Bera J."/>
            <person name="Fadrosh D."/>
            <person name="Jin S."/>
            <person name="Johri S."/>
            <person name="Kim M."/>
            <person name="Overton L."/>
            <person name="Reardon M."/>
            <person name="Tsitrin T."/>
            <person name="Vuong H."/>
            <person name="Weaver B."/>
            <person name="Ciecko A."/>
            <person name="Tallon L."/>
            <person name="Jackson J."/>
            <person name="Pai G."/>
            <person name="Aken S.V."/>
            <person name="Utterback T."/>
            <person name="Reidmuller S."/>
            <person name="Feldblyum T."/>
            <person name="Hsiao J."/>
            <person name="Zismann V."/>
            <person name="Iobst S."/>
            <person name="de Vazeille A.R."/>
            <person name="Buell C.R."/>
            <person name="Ying K."/>
            <person name="Li Y."/>
            <person name="Lu T."/>
            <person name="Huang Y."/>
            <person name="Zhao Q."/>
            <person name="Feng Q."/>
            <person name="Zhang L."/>
            <person name="Zhu J."/>
            <person name="Weng Q."/>
            <person name="Mu J."/>
            <person name="Lu Y."/>
            <person name="Fan D."/>
            <person name="Liu Y."/>
            <person name="Guan J."/>
            <person name="Zhang Y."/>
            <person name="Yu S."/>
            <person name="Liu X."/>
            <person name="Zhang Y."/>
            <person name="Hong G."/>
            <person name="Han B."/>
            <person name="Choisne N."/>
            <person name="Demange N."/>
            <person name="Orjeda G."/>
            <person name="Samain S."/>
            <person name="Cattolico L."/>
            <person name="Pelletier E."/>
            <person name="Couloux A."/>
            <person name="Segurens B."/>
            <person name="Wincker P."/>
            <person name="D'Hont A."/>
            <person name="Scarpelli C."/>
            <person name="Weissenbach J."/>
            <person name="Salanoubat M."/>
            <person name="Quetier F."/>
            <person name="Yu Y."/>
            <person name="Kim H.R."/>
            <person name="Rambo T."/>
            <person name="Currie J."/>
            <person name="Collura K."/>
            <person name="Luo M."/>
            <person name="Yang T."/>
            <person name="Ammiraju J.S.S."/>
            <person name="Engler F."/>
            <person name="Soderlund C."/>
            <person name="Wing R.A."/>
            <person name="Palmer L.E."/>
            <person name="de la Bastide M."/>
            <person name="Spiegel L."/>
            <person name="Nascimento L."/>
            <person name="Zutavern T."/>
            <person name="O'Shaughnessy A."/>
            <person name="Dike S."/>
            <person name="Dedhia N."/>
            <person name="Preston R."/>
            <person name="Balija V."/>
            <person name="McCombie W.R."/>
            <person name="Chow T."/>
            <person name="Chen H."/>
            <person name="Chung M."/>
            <person name="Chen C."/>
            <person name="Shaw J."/>
            <person name="Wu H."/>
            <person name="Hsiao K."/>
            <person name="Chao Y."/>
            <person name="Chu M."/>
            <person name="Cheng C."/>
            <person name="Hour A."/>
            <person name="Lee P."/>
            <person name="Lin S."/>
            <person name="Lin Y."/>
            <person name="Liou J."/>
            <person name="Liu S."/>
            <person name="Hsing Y."/>
            <person name="Raghuvanshi S."/>
            <person name="Mohanty A."/>
            <person name="Bharti A.K."/>
            <person name="Gaur A."/>
            <person name="Gupta V."/>
            <person name="Kumar D."/>
            <person name="Ravi V."/>
            <person name="Vij S."/>
            <person name="Kapur A."/>
            <person name="Khurana P."/>
            <person name="Khurana P."/>
            <person name="Khurana J.P."/>
            <person name="Tyagi A.K."/>
            <person name="Gaikwad K."/>
            <person name="Singh A."/>
            <person name="Dalal V."/>
            <person name="Srivastava S."/>
            <person name="Dixit A."/>
            <person name="Pal A.K."/>
            <person name="Ghazi I.A."/>
            <person name="Yadav M."/>
            <person name="Pandit A."/>
            <person name="Bhargava A."/>
            <person name="Sureshbabu K."/>
            <person name="Batra K."/>
            <person name="Sharma T.R."/>
            <person name="Mohapatra T."/>
            <person name="Singh N.K."/>
            <person name="Messing J."/>
            <person name="Nelson A.B."/>
            <person name="Fuks G."/>
            <person name="Kavchok S."/>
            <person name="Keizer G."/>
            <person name="Linton E."/>
            <person name="Llaca V."/>
            <person name="Song R."/>
            <person name="Tanyolac B."/>
            <person name="Young S."/>
            <person name="Ho-Il K."/>
            <person name="Hahn J.H."/>
            <person name="Sangsakoo G."/>
            <person name="Vanavichit A."/>
            <person name="de Mattos Luiz.A.T."/>
            <person name="Zimmer P.D."/>
            <person name="Malone G."/>
            <person name="Dellagostin O."/>
            <person name="de Oliveira A.C."/>
            <person name="Bevan M."/>
            <person name="Bancroft I."/>
            <person name="Minx P."/>
            <person name="Cordum H."/>
            <person name="Wilson R."/>
            <person name="Cheng Z."/>
            <person name="Jin W."/>
            <person name="Jiang J."/>
            <person name="Leong S.A."/>
            <person name="Iwama H."/>
            <person name="Gojobori T."/>
            <person name="Itoh T."/>
            <person name="Niimura Y."/>
            <person name="Fujii Y."/>
            <person name="Habara T."/>
            <person name="Sakai H."/>
            <person name="Sato Y."/>
            <person name="Wilson G."/>
            <person name="Kumar K."/>
            <person name="McCouch S."/>
            <person name="Juretic N."/>
            <person name="Hoen D."/>
            <person name="Wright S."/>
            <person name="Bruskiewich R."/>
            <person name="Bureau T."/>
            <person name="Miyao A."/>
            <person name="Hirochika H."/>
            <person name="Nishikawa T."/>
            <person name="Kadowaki K."/>
            <person name="Sugiura M."/>
            <person name="Burr B."/>
            <person name="Sasaki T."/>
        </authorList>
    </citation>
    <scope>NUCLEOTIDE SEQUENCE [LARGE SCALE GENOMIC DNA]</scope>
    <source>
        <strain evidence="3">cv. Nipponbare</strain>
    </source>
</reference>
<evidence type="ECO:0000259" key="1">
    <source>
        <dbReference type="Pfam" id="PF20750"/>
    </source>
</evidence>
<evidence type="ECO:0007829" key="4">
    <source>
        <dbReference type="PeptideAtlas" id="A0A0P0WW08"/>
    </source>
</evidence>
<proteinExistence type="evidence at protein level"/>
<name>A0A0P0WW08_ORYSJ</name>
<dbReference type="PANTHER" id="PTHR10682:SF10">
    <property type="entry name" value="POLYNUCLEOTIDE ADENYLYLTRANSFERASE"/>
    <property type="match status" value="1"/>
</dbReference>
<dbReference type="InterPro" id="IPR043519">
    <property type="entry name" value="NT_sf"/>
</dbReference>
<reference evidence="2 3" key="3">
    <citation type="journal article" date="2013" name="Rice">
        <title>Improvement of the Oryza sativa Nipponbare reference genome using next generation sequence and optical map data.</title>
        <authorList>
            <person name="Kawahara Y."/>
            <person name="de la Bastide M."/>
            <person name="Hamilton J.P."/>
            <person name="Kanamori H."/>
            <person name="McCombie W.R."/>
            <person name="Ouyang S."/>
            <person name="Schwartz D.C."/>
            <person name="Tanaka T."/>
            <person name="Wu J."/>
            <person name="Zhou S."/>
            <person name="Childs K.L."/>
            <person name="Davidson R.M."/>
            <person name="Lin H."/>
            <person name="Quesada-Ocampo L."/>
            <person name="Vaillancourt B."/>
            <person name="Sakai H."/>
            <person name="Lee S.S."/>
            <person name="Kim J."/>
            <person name="Numa H."/>
            <person name="Itoh T."/>
            <person name="Buell C.R."/>
            <person name="Matsumoto T."/>
        </authorList>
    </citation>
    <scope>NUCLEOTIDE SEQUENCE [LARGE SCALE GENOMIC DNA]</scope>
    <source>
        <strain evidence="3">cv. Nipponbare</strain>
    </source>
</reference>
<dbReference type="SUPFAM" id="SSF81301">
    <property type="entry name" value="Nucleotidyltransferase"/>
    <property type="match status" value="1"/>
</dbReference>
<evidence type="ECO:0007829" key="5">
    <source>
        <dbReference type="ProteomicsDB" id="A0A0P0WW08"/>
    </source>
</evidence>
<dbReference type="eggNOG" id="KOG2245">
    <property type="taxonomic scope" value="Eukaryota"/>
</dbReference>